<dbReference type="InterPro" id="IPR011990">
    <property type="entry name" value="TPR-like_helical_dom_sf"/>
</dbReference>
<feature type="signal peptide" evidence="1">
    <location>
        <begin position="1"/>
        <end position="20"/>
    </location>
</feature>
<dbReference type="InterPro" id="IPR041662">
    <property type="entry name" value="SusD-like_2"/>
</dbReference>
<dbReference type="Proteomes" id="UP000721861">
    <property type="component" value="Unassembled WGS sequence"/>
</dbReference>
<evidence type="ECO:0000313" key="3">
    <source>
        <dbReference type="Proteomes" id="UP000721861"/>
    </source>
</evidence>
<keyword evidence="2" id="KW-0449">Lipoprotein</keyword>
<gene>
    <name evidence="2" type="ORF">KEM09_01325</name>
</gene>
<dbReference type="SUPFAM" id="SSF48452">
    <property type="entry name" value="TPR-like"/>
    <property type="match status" value="1"/>
</dbReference>
<dbReference type="EMBL" id="JAGUCN010000001">
    <property type="protein sequence ID" value="MBS2210024.1"/>
    <property type="molecule type" value="Genomic_DNA"/>
</dbReference>
<evidence type="ECO:0000313" key="2">
    <source>
        <dbReference type="EMBL" id="MBS2210024.1"/>
    </source>
</evidence>
<dbReference type="Pfam" id="PF12771">
    <property type="entry name" value="SusD-like_2"/>
    <property type="match status" value="1"/>
</dbReference>
<sequence length="503" mass="57974">MKTYLNKIVALIMMVGLVNCTGNFDELAVNPNKTEQVIPSLLFTGVSLNLASGGGKPFFYSQMVSKQIVWTEAMEDYQYNRFGRSSFYNYSILRNVDKMVEEAERTEEDVYIGMAHFFRAWFYYDLTMAFGDIPFEEAMKGETENIYSPVYDSQETVFAGILNELELANEALMNTTGVLTGDIFYNNDIQKWRKAVNTFTLRVLMTLSAKEGNTALGVKEHFNQIVSNPLKYPLIESLADNMMFIYTDKQGERYPFFNHSHQQYPHLDESFVNILKEQQDRRLFYYAQPTGEAVAAGIPANSYDAYAGGDGTLPIEDLQQLEIDKQMSRIHVRYYTDPENEPYIVIGLAEKEFLIAEAVWRGWIDDDAATRYNNGIKASMKFYETYGESYEGADISDAYIDAYIEYPRVQYDPANGLEQIITQKYIATFLQNNWLQYYENRRTGFPELKINPSTSLNTGSEDRIPVRWMYPQSESDANKENVEDAIKRQYGEDNVNAVMWLLK</sequence>
<organism evidence="2 3">
    <name type="scientific">Carboxylicivirga mesophila</name>
    <dbReference type="NCBI Taxonomy" id="1166478"/>
    <lineage>
        <taxon>Bacteria</taxon>
        <taxon>Pseudomonadati</taxon>
        <taxon>Bacteroidota</taxon>
        <taxon>Bacteroidia</taxon>
        <taxon>Marinilabiliales</taxon>
        <taxon>Marinilabiliaceae</taxon>
        <taxon>Carboxylicivirga</taxon>
    </lineage>
</organism>
<name>A0ABS5K4T6_9BACT</name>
<evidence type="ECO:0000256" key="1">
    <source>
        <dbReference type="SAM" id="SignalP"/>
    </source>
</evidence>
<keyword evidence="3" id="KW-1185">Reference proteome</keyword>
<dbReference type="Gene3D" id="1.25.40.390">
    <property type="match status" value="1"/>
</dbReference>
<accession>A0ABS5K4T6</accession>
<keyword evidence="1" id="KW-0732">Signal</keyword>
<comment type="caution">
    <text evidence="2">The sequence shown here is derived from an EMBL/GenBank/DDBJ whole genome shotgun (WGS) entry which is preliminary data.</text>
</comment>
<reference evidence="2 3" key="1">
    <citation type="journal article" date="2014" name="Int. J. Syst. Evol. Microbiol.">
        <title>Carboxylicivirga gen. nov. in the family Marinilabiliaceae with two novel species, Carboxylicivirga mesophila sp. nov. and Carboxylicivirga taeanensis sp. nov., and reclassification of Cytophaga fermentans as Saccharicrinis fermentans gen. nov., comb. nov.</title>
        <authorList>
            <person name="Yang S.H."/>
            <person name="Seo H.S."/>
            <person name="Woo J.H."/>
            <person name="Oh H.M."/>
            <person name="Jang H."/>
            <person name="Lee J.H."/>
            <person name="Kim S.J."/>
            <person name="Kwon K.K."/>
        </authorList>
    </citation>
    <scope>NUCLEOTIDE SEQUENCE [LARGE SCALE GENOMIC DNA]</scope>
    <source>
        <strain evidence="2 3">JCM 18290</strain>
    </source>
</reference>
<feature type="chain" id="PRO_5047212437" evidence="1">
    <location>
        <begin position="21"/>
        <end position="503"/>
    </location>
</feature>
<protein>
    <submittedName>
        <fullName evidence="2">SusD/RagB family nutrient-binding outer membrane lipoprotein</fullName>
    </submittedName>
</protein>
<dbReference type="RefSeq" id="WP_212224201.1">
    <property type="nucleotide sequence ID" value="NZ_JAGUCN010000001.1"/>
</dbReference>
<proteinExistence type="predicted"/>